<organism evidence="1 2">
    <name type="scientific">Coptis chinensis</name>
    <dbReference type="NCBI Taxonomy" id="261450"/>
    <lineage>
        <taxon>Eukaryota</taxon>
        <taxon>Viridiplantae</taxon>
        <taxon>Streptophyta</taxon>
        <taxon>Embryophyta</taxon>
        <taxon>Tracheophyta</taxon>
        <taxon>Spermatophyta</taxon>
        <taxon>Magnoliopsida</taxon>
        <taxon>Ranunculales</taxon>
        <taxon>Ranunculaceae</taxon>
        <taxon>Coptidoideae</taxon>
        <taxon>Coptis</taxon>
    </lineage>
</organism>
<evidence type="ECO:0000313" key="1">
    <source>
        <dbReference type="EMBL" id="KAF9624855.1"/>
    </source>
</evidence>
<name>A0A835IW14_9MAGN</name>
<protein>
    <submittedName>
        <fullName evidence="1">Uncharacterized protein</fullName>
    </submittedName>
</protein>
<keyword evidence="2" id="KW-1185">Reference proteome</keyword>
<dbReference type="Proteomes" id="UP000631114">
    <property type="component" value="Unassembled WGS sequence"/>
</dbReference>
<gene>
    <name evidence="1" type="ORF">IFM89_015409</name>
</gene>
<proteinExistence type="predicted"/>
<sequence length="184" mass="20912">MDQILLDQEADPSYSTLQQMEFDKADEIDKAINVMTTMAKEKSRVSDALHGERNSAYFHATIRMWQLRAQITEIKNREGILVEYSKFHGNSPAVVTGKSVVDLGGSLGRDAATRRRVLFAMVALLQEHGMIEYPWPTICYTGVSGEVSVVKSIKERAYGNLDSMCCSNRFVYYSFIWLLREKPM</sequence>
<reference evidence="1 2" key="1">
    <citation type="submission" date="2020-10" db="EMBL/GenBank/DDBJ databases">
        <title>The Coptis chinensis genome and diversification of protoberbering-type alkaloids.</title>
        <authorList>
            <person name="Wang B."/>
            <person name="Shu S."/>
            <person name="Song C."/>
            <person name="Liu Y."/>
        </authorList>
    </citation>
    <scope>NUCLEOTIDE SEQUENCE [LARGE SCALE GENOMIC DNA]</scope>
    <source>
        <strain evidence="1">HL-2020</strain>
        <tissue evidence="1">Leaf</tissue>
    </source>
</reference>
<dbReference type="EMBL" id="JADFTS010000001">
    <property type="protein sequence ID" value="KAF9624855.1"/>
    <property type="molecule type" value="Genomic_DNA"/>
</dbReference>
<accession>A0A835IW14</accession>
<dbReference type="OrthoDB" id="10626618at2759"/>
<comment type="caution">
    <text evidence="1">The sequence shown here is derived from an EMBL/GenBank/DDBJ whole genome shotgun (WGS) entry which is preliminary data.</text>
</comment>
<evidence type="ECO:0000313" key="2">
    <source>
        <dbReference type="Proteomes" id="UP000631114"/>
    </source>
</evidence>
<dbReference type="AlphaFoldDB" id="A0A835IW14"/>